<gene>
    <name evidence="1" type="ORF">NPIRD3C_0737</name>
</gene>
<keyword evidence="2" id="KW-1185">Reference proteome</keyword>
<reference evidence="1 2" key="2">
    <citation type="journal article" date="2016" name="ISME J.">
        <title>Physiological and genomic characterization of two novel marine thaumarchaeal strains indicates niche differentiation.</title>
        <authorList>
            <person name="Bayer B."/>
            <person name="Vojvoda J."/>
            <person name="Offre P."/>
            <person name="Alves R.J."/>
            <person name="Elisabeth N.H."/>
            <person name="Garcia J.A."/>
            <person name="Volland J.M."/>
            <person name="Srivastava A."/>
            <person name="Schleper C."/>
            <person name="Herndl G.J."/>
        </authorList>
    </citation>
    <scope>NUCLEOTIDE SEQUENCE [LARGE SCALE GENOMIC DNA]</scope>
    <source>
        <strain evidence="1 2">D3C</strain>
    </source>
</reference>
<dbReference type="STRING" id="1582439.NPIRD3C_0737"/>
<organism evidence="1 2">
    <name type="scientific">Nitrosopumilus piranensis</name>
    <dbReference type="NCBI Taxonomy" id="1582439"/>
    <lineage>
        <taxon>Archaea</taxon>
        <taxon>Nitrososphaerota</taxon>
        <taxon>Nitrososphaeria</taxon>
        <taxon>Nitrosopumilales</taxon>
        <taxon>Nitrosopumilaceae</taxon>
        <taxon>Nitrosopumilus</taxon>
    </lineage>
</organism>
<evidence type="ECO:0000313" key="2">
    <source>
        <dbReference type="Proteomes" id="UP000032027"/>
    </source>
</evidence>
<accession>A0A0C5BUR7</accession>
<reference evidence="2" key="1">
    <citation type="submission" date="2015-02" db="EMBL/GenBank/DDBJ databases">
        <title>Characterization of two novel Thaumarchaeota isolated from the Northern Adriatic Sea.</title>
        <authorList>
            <person name="Bayer B."/>
            <person name="Vojvoda J."/>
            <person name="Offre P."/>
            <person name="Srivastava A."/>
            <person name="Elisabeth N."/>
            <person name="Garcia J.A.L."/>
            <person name="Schleper C."/>
            <person name="Herndl G.J."/>
        </authorList>
    </citation>
    <scope>NUCLEOTIDE SEQUENCE [LARGE SCALE GENOMIC DNA]</scope>
    <source>
        <strain evidence="2">D3C</strain>
    </source>
</reference>
<name>A0A0C5BUR7_9ARCH</name>
<dbReference type="GeneID" id="41599902"/>
<dbReference type="EMBL" id="CP010868">
    <property type="protein sequence ID" value="AJM91949.1"/>
    <property type="molecule type" value="Genomic_DNA"/>
</dbReference>
<dbReference type="KEGG" id="nid:NPIRD3C_0737"/>
<dbReference type="AlphaFoldDB" id="A0A0C5BUR7"/>
<dbReference type="HOGENOM" id="CLU_291289_0_0_2"/>
<dbReference type="RefSeq" id="WP_237087718.1">
    <property type="nucleotide sequence ID" value="NZ_CP010868.1"/>
</dbReference>
<sequence>MLIPAMDAHASSNPNLFVSAENSEFDNHFAGSMVIEVVIRDSNISDTGEGKGEPDVTINGKTLRMVQATDGNWYAYFANIDKAKIADATVGLSGKGLDFGVFCGRDTSSSVFGTSFSETDGIAVPRSTGLTGFVNGDSSFSACTGSPTDSANLNNVVRKAKSINSNSNVPVGQIGLDADAWPIIQLFSFDDVTIQYNPGGSSQQVRLDYDEIQNITLEIDRETYPENSEVFLTIHDIQLNQDPTDEDSWTFNVDSQSTFYQAFDSAGNNDANGNAGLVNLVPHLSNLGFEDNGKLSLTLGNIMELKTNNDQPDSSVDADGVSNTFSKIVTLVEQEPNSGMFTSYDSNDQSVIGILDDAPRGQTGKITYNNESISVLTGFSTASVSFGSEPVLRIGNDQSLRPGTEYPVILEDPDQNLNTGARDHLNVFRDTALIPTITIGNPVTLEQAHSVEFHSSSPTLTSGDDSKSAVVDSNSDILLIDTSNVSNAAYEMISINLGISASSLAASLLDSSESGVDGTNWINYDLRSLEKNLGISDFSSTTFALSFGTRDSAPQIVISDNGDVSSSQGFIQIDNDDVTAIKGKTGSVFLIIDFSTSDTVTVSDETNKLPIVFDFFSFGLDNGNSINNSIYRFELEETQDNSSVFEGTFEYAVANQLNIFDPDFIQTIQTINDEIKIIITDKLIDEEGVAISYADLDSVGVTTKTSSKSNVPTHSGIVSTASTTFRFGQPVTITLSDSDLNLKSDTIEIYQVVNDPNSDNVDTVGKDGEILLEIKLKDIRYKRCTINGVEHGGLASTGFTLVETGPSTGIFTGVFKMPSQICDKTGSKLIYTAGGSLDVRYYDSRDDSGNENIFSLLDSKPSTSYYITAQLSKEKVLLPTDGSSTEIVLTGSIEHHKRGVPLSIELTNPDGTKQNFGATLTSSGKYRSIFTVNDDALPGMYFVNLSYDGKNIDILSFHVISETVPDWIKNNARWWSSNSISDDEFIGGLEHLIETGIISVESSQKITLEQEIPDWIKNNARWWANDEISEEDFIKSIQYLVKKGIIRI</sequence>
<dbReference type="PATRIC" id="fig|1582439.9.peg.754"/>
<evidence type="ECO:0000313" key="1">
    <source>
        <dbReference type="EMBL" id="AJM91949.1"/>
    </source>
</evidence>
<dbReference type="Proteomes" id="UP000032027">
    <property type="component" value="Chromosome"/>
</dbReference>
<evidence type="ECO:0008006" key="3">
    <source>
        <dbReference type="Google" id="ProtNLM"/>
    </source>
</evidence>
<protein>
    <recommendedName>
        <fullName evidence="3">Peptidase</fullName>
    </recommendedName>
</protein>
<reference evidence="1 2" key="3">
    <citation type="journal article" date="2019" name="Int. J. Syst. Evol. Microbiol.">
        <title>Nitrosopumilus adriaticus sp. nov. and Nitrosopumilus piranensis sp. nov., two ammonia-oxidizing archaea from the Adriatic Sea and members of the class Nitrososphaeria.</title>
        <authorList>
            <person name="Bayer B."/>
            <person name="Vojvoda J."/>
            <person name="Reinthaler T."/>
            <person name="Reyes C."/>
            <person name="Pinto M."/>
            <person name="Herndl G.J."/>
        </authorList>
    </citation>
    <scope>NUCLEOTIDE SEQUENCE [LARGE SCALE GENOMIC DNA]</scope>
    <source>
        <strain evidence="1 2">D3C</strain>
    </source>
</reference>
<proteinExistence type="predicted"/>